<dbReference type="EMBL" id="CT573071">
    <property type="protein sequence ID" value="CAJ75068.1"/>
    <property type="molecule type" value="Genomic_DNA"/>
</dbReference>
<dbReference type="SUPFAM" id="SSF52540">
    <property type="entry name" value="P-loop containing nucleoside triphosphate hydrolases"/>
    <property type="match status" value="1"/>
</dbReference>
<reference evidence="2" key="2">
    <citation type="submission" date="2006-01" db="EMBL/GenBank/DDBJ databases">
        <authorList>
            <person name="Genoscope"/>
        </authorList>
    </citation>
    <scope>NUCLEOTIDE SEQUENCE</scope>
</reference>
<dbReference type="PANTHER" id="PTHR35894:SF1">
    <property type="entry name" value="PHOSPHORIBULOKINASE _ URIDINE KINASE FAMILY"/>
    <property type="match status" value="1"/>
</dbReference>
<organism evidence="2">
    <name type="scientific">Kuenenia stuttgartiensis</name>
    <dbReference type="NCBI Taxonomy" id="174633"/>
    <lineage>
        <taxon>Bacteria</taxon>
        <taxon>Pseudomonadati</taxon>
        <taxon>Planctomycetota</taxon>
        <taxon>Candidatus Brocadiia</taxon>
        <taxon>Candidatus Brocadiales</taxon>
        <taxon>Candidatus Brocadiaceae</taxon>
        <taxon>Candidatus Kuenenia</taxon>
    </lineage>
</organism>
<dbReference type="Pfam" id="PF13401">
    <property type="entry name" value="AAA_22"/>
    <property type="match status" value="1"/>
</dbReference>
<accession>Q1Q4Y0</accession>
<name>Q1Q4Y0_KUEST</name>
<dbReference type="InterPro" id="IPR027417">
    <property type="entry name" value="P-loop_NTPase"/>
</dbReference>
<feature type="domain" description="ORC1/DEAH AAA+ ATPase" evidence="1">
    <location>
        <begin position="41"/>
        <end position="164"/>
    </location>
</feature>
<sequence length="263" mass="29673">MFTSHFSMTTQPFSERINTSLIMKDERFTQGLARLQYLLHSGSIAVLYGQTGVGKSTLLKLFLSQIPQNLFLPIYLHFTHLKSSSLLSLIVSQLGEIPKHTKDRLFLQIMDKSLRSNLTPIIVTDEAHLLKTDAITDLRLLVSSPLDSSTHLKIILSGQEHLKYILKRDIHADFAQRISVHYHIHPLTKTQTAAYIDFHLKSSGASDKIFDSDVKDLIHEFSAGIPRQINAISTACLINASIRQSQKITQDIFHQALAEIQSF</sequence>
<dbReference type="PANTHER" id="PTHR35894">
    <property type="entry name" value="GENERAL SECRETION PATHWAY PROTEIN A-RELATED"/>
    <property type="match status" value="1"/>
</dbReference>
<protein>
    <submittedName>
        <fullName evidence="2">Similar to general secretion protein A</fullName>
    </submittedName>
</protein>
<dbReference type="Gene3D" id="3.40.50.300">
    <property type="entry name" value="P-loop containing nucleotide triphosphate hydrolases"/>
    <property type="match status" value="1"/>
</dbReference>
<dbReference type="InterPro" id="IPR049945">
    <property type="entry name" value="AAA_22"/>
</dbReference>
<reference evidence="2" key="1">
    <citation type="journal article" date="2006" name="Nature">
        <title>Deciphering the evolution and metabolism of an anammox bacterium from a community genome.</title>
        <authorList>
            <person name="Strous M."/>
            <person name="Pelletier E."/>
            <person name="Mangenot S."/>
            <person name="Rattei T."/>
            <person name="Lehner A."/>
            <person name="Taylor M.W."/>
            <person name="Horn M."/>
            <person name="Daims H."/>
            <person name="Bartol-Mavel D."/>
            <person name="Wincker P."/>
            <person name="Barbe V."/>
            <person name="Fonknechten N."/>
            <person name="Vallenet D."/>
            <person name="Segurens B."/>
            <person name="Schenowitz-Truong C."/>
            <person name="Medigue C."/>
            <person name="Collingro A."/>
            <person name="Snel B."/>
            <person name="Dutilh B.E."/>
            <person name="OpDenCamp H.J.M."/>
            <person name="vanDerDrift C."/>
            <person name="Cirpus I."/>
            <person name="vanDePas-Schoonen K.T."/>
            <person name="Harhangi H.R."/>
            <person name="vanNiftrik L."/>
            <person name="Schmid M."/>
            <person name="Keltjens J."/>
            <person name="vanDeVossenberg J."/>
            <person name="Kartal B."/>
            <person name="Meier H."/>
            <person name="Frishman D."/>
            <person name="Huynen M.A."/>
            <person name="Mewes H."/>
            <person name="Weissenbach J."/>
            <person name="Jetten M.S.M."/>
            <person name="Wagner M."/>
            <person name="LePaslier D."/>
        </authorList>
    </citation>
    <scope>NUCLEOTIDE SEQUENCE</scope>
</reference>
<dbReference type="InterPro" id="IPR052026">
    <property type="entry name" value="ExeA_AAA_ATPase_DNA-bind"/>
</dbReference>
<evidence type="ECO:0000259" key="1">
    <source>
        <dbReference type="Pfam" id="PF13401"/>
    </source>
</evidence>
<evidence type="ECO:0000313" key="2">
    <source>
        <dbReference type="EMBL" id="CAJ75068.1"/>
    </source>
</evidence>
<gene>
    <name evidence="2" type="primary">exeA</name>
    <name evidence="2" type="ORF">kuste4306</name>
</gene>
<proteinExistence type="predicted"/>
<dbReference type="AlphaFoldDB" id="Q1Q4Y0"/>
<dbReference type="GO" id="GO:0016887">
    <property type="term" value="F:ATP hydrolysis activity"/>
    <property type="evidence" value="ECO:0007669"/>
    <property type="project" value="InterPro"/>
</dbReference>